<accession>A0ACC2T4V0</accession>
<evidence type="ECO:0000313" key="1">
    <source>
        <dbReference type="EMBL" id="KAJ9069501.1"/>
    </source>
</evidence>
<dbReference type="Proteomes" id="UP001165960">
    <property type="component" value="Unassembled WGS sequence"/>
</dbReference>
<sequence length="96" mass="10713">MLTISSPCLMQFASASSTAAQVSYTTMQDNWFAFLRELQTYVDTQWNPLPVLSSPPPPNDENILKDVWSVIQELRVTTCQQAAQEAQAPLQPTLDP</sequence>
<dbReference type="EMBL" id="QTSX02003627">
    <property type="protein sequence ID" value="KAJ9069501.1"/>
    <property type="molecule type" value="Genomic_DNA"/>
</dbReference>
<name>A0ACC2T4V0_9FUNG</name>
<protein>
    <submittedName>
        <fullName evidence="1">Uncharacterized protein</fullName>
    </submittedName>
</protein>
<comment type="caution">
    <text evidence="1">The sequence shown here is derived from an EMBL/GenBank/DDBJ whole genome shotgun (WGS) entry which is preliminary data.</text>
</comment>
<organism evidence="1 2">
    <name type="scientific">Entomophthora muscae</name>
    <dbReference type="NCBI Taxonomy" id="34485"/>
    <lineage>
        <taxon>Eukaryota</taxon>
        <taxon>Fungi</taxon>
        <taxon>Fungi incertae sedis</taxon>
        <taxon>Zoopagomycota</taxon>
        <taxon>Entomophthoromycotina</taxon>
        <taxon>Entomophthoromycetes</taxon>
        <taxon>Entomophthorales</taxon>
        <taxon>Entomophthoraceae</taxon>
        <taxon>Entomophthora</taxon>
    </lineage>
</organism>
<reference evidence="1" key="1">
    <citation type="submission" date="2022-04" db="EMBL/GenBank/DDBJ databases">
        <title>Genome of the entomopathogenic fungus Entomophthora muscae.</title>
        <authorList>
            <person name="Elya C."/>
            <person name="Lovett B.R."/>
            <person name="Lee E."/>
            <person name="Macias A.M."/>
            <person name="Hajek A.E."/>
            <person name="De Bivort B.L."/>
            <person name="Kasson M.T."/>
            <person name="De Fine Licht H.H."/>
            <person name="Stajich J.E."/>
        </authorList>
    </citation>
    <scope>NUCLEOTIDE SEQUENCE</scope>
    <source>
        <strain evidence="1">Berkeley</strain>
    </source>
</reference>
<proteinExistence type="predicted"/>
<evidence type="ECO:0000313" key="2">
    <source>
        <dbReference type="Proteomes" id="UP001165960"/>
    </source>
</evidence>
<gene>
    <name evidence="1" type="ORF">DSO57_1017978</name>
</gene>
<keyword evidence="2" id="KW-1185">Reference proteome</keyword>